<accession>A0ABW4D3W4</accession>
<keyword evidence="2" id="KW-1185">Reference proteome</keyword>
<evidence type="ECO:0000313" key="1">
    <source>
        <dbReference type="EMBL" id="MFD1454707.1"/>
    </source>
</evidence>
<sequence>MKPKMKSIMALHVSQKAKAVKGFGALKTLDRNRIASARFLFATREQKQMDDQSTFTRVQPDIRPEIQKEIDDVVNETAKLTTIRNKEDLFKSLGI</sequence>
<gene>
    <name evidence="1" type="ORF">ACFQ44_03285</name>
</gene>
<dbReference type="RefSeq" id="WP_203643087.1">
    <property type="nucleotide sequence ID" value="NZ_BOLN01000002.1"/>
</dbReference>
<organism evidence="1 2">
    <name type="scientific">Levilactobacillus lanxiensis</name>
    <dbReference type="NCBI Taxonomy" id="2799568"/>
    <lineage>
        <taxon>Bacteria</taxon>
        <taxon>Bacillati</taxon>
        <taxon>Bacillota</taxon>
        <taxon>Bacilli</taxon>
        <taxon>Lactobacillales</taxon>
        <taxon>Lactobacillaceae</taxon>
        <taxon>Levilactobacillus</taxon>
    </lineage>
</organism>
<protein>
    <submittedName>
        <fullName evidence="1">Uncharacterized protein</fullName>
    </submittedName>
</protein>
<proteinExistence type="predicted"/>
<reference evidence="2" key="1">
    <citation type="journal article" date="2019" name="Int. J. Syst. Evol. Microbiol.">
        <title>The Global Catalogue of Microorganisms (GCM) 10K type strain sequencing project: providing services to taxonomists for standard genome sequencing and annotation.</title>
        <authorList>
            <consortium name="The Broad Institute Genomics Platform"/>
            <consortium name="The Broad Institute Genome Sequencing Center for Infectious Disease"/>
            <person name="Wu L."/>
            <person name="Ma J."/>
        </authorList>
    </citation>
    <scope>NUCLEOTIDE SEQUENCE [LARGE SCALE GENOMIC DNA]</scope>
    <source>
        <strain evidence="2">CCM 8979</strain>
    </source>
</reference>
<evidence type="ECO:0000313" key="2">
    <source>
        <dbReference type="Proteomes" id="UP001597189"/>
    </source>
</evidence>
<dbReference type="EMBL" id="JBHTOD010000002">
    <property type="protein sequence ID" value="MFD1454707.1"/>
    <property type="molecule type" value="Genomic_DNA"/>
</dbReference>
<name>A0ABW4D3W4_9LACO</name>
<dbReference type="Proteomes" id="UP001597189">
    <property type="component" value="Unassembled WGS sequence"/>
</dbReference>
<comment type="caution">
    <text evidence="1">The sequence shown here is derived from an EMBL/GenBank/DDBJ whole genome shotgun (WGS) entry which is preliminary data.</text>
</comment>